<dbReference type="InterPro" id="IPR014752">
    <property type="entry name" value="Arrestin-like_C"/>
</dbReference>
<name>A0A9Q8Z8A2_CURCL</name>
<evidence type="ECO:0000313" key="1">
    <source>
        <dbReference type="EMBL" id="USP77490.1"/>
    </source>
</evidence>
<gene>
    <name evidence="1" type="ORF">yc1106_04764</name>
</gene>
<dbReference type="AlphaFoldDB" id="A0A9Q8Z8A2"/>
<protein>
    <submittedName>
        <fullName evidence="1">Uncharacterized protein</fullName>
    </submittedName>
</protein>
<proteinExistence type="predicted"/>
<dbReference type="OrthoDB" id="5349440at2759"/>
<dbReference type="VEuPathDB" id="FungiDB:yc1106_04764"/>
<dbReference type="Proteomes" id="UP001056012">
    <property type="component" value="Chromosome 3"/>
</dbReference>
<dbReference type="EMBL" id="CP089276">
    <property type="protein sequence ID" value="USP77490.1"/>
    <property type="molecule type" value="Genomic_DNA"/>
</dbReference>
<accession>A0A9Q8Z8A2</accession>
<reference evidence="1" key="1">
    <citation type="submission" date="2021-12" db="EMBL/GenBank/DDBJ databases">
        <title>Curvularia clavata genome.</title>
        <authorList>
            <person name="Cao Y."/>
        </authorList>
    </citation>
    <scope>NUCLEOTIDE SEQUENCE</scope>
    <source>
        <strain evidence="1">Yc1106</strain>
    </source>
</reference>
<evidence type="ECO:0000313" key="2">
    <source>
        <dbReference type="Proteomes" id="UP001056012"/>
    </source>
</evidence>
<organism evidence="1 2">
    <name type="scientific">Curvularia clavata</name>
    <dbReference type="NCBI Taxonomy" id="95742"/>
    <lineage>
        <taxon>Eukaryota</taxon>
        <taxon>Fungi</taxon>
        <taxon>Dikarya</taxon>
        <taxon>Ascomycota</taxon>
        <taxon>Pezizomycotina</taxon>
        <taxon>Dothideomycetes</taxon>
        <taxon>Pleosporomycetidae</taxon>
        <taxon>Pleosporales</taxon>
        <taxon>Pleosporineae</taxon>
        <taxon>Pleosporaceae</taxon>
        <taxon>Curvularia</taxon>
    </lineage>
</organism>
<keyword evidence="2" id="KW-1185">Reference proteome</keyword>
<dbReference type="Gene3D" id="2.60.40.640">
    <property type="match status" value="1"/>
</dbReference>
<sequence>MDTEGPFAGRRANRRDNPVYIHLSGSPPSFTAGDHVSGAILLSPVRSTRISIALRGFSVVPHSSAKAVHIEFYRECQDLFVSPSGGEELDLLPKSSIIPGRLELPFSLTFARHANLPPPTDRNWLHPDDSYNHPRFQHSPGFQLPPSCSTPASANIQIVYQLEATLENSTPNGLPVRVRQELKYIPSPPNIHPALLEPDLNFGTKLPKHCSREKLIRSRKLYHDYEERSSKLIKIKDKLVDKELLFGVQSLAEIPYAKFSISATPASVLVIGSQIPAIITIKHLQRSESIANPPDLFVRRVKVQLNSAYNIFMPGDLTGRQTKKPSLHTERGQVLLYDKKYEQGEGQPLYDGLPLSDIANVSLTGHDIVPSFTTYGLNLEYELQIEITGRCVDREWSGIVCTQPVHLVTAPSASIPLPIGDHDAVYDLDFRPIYHEVDPMEQPYDSDASLEAQERGATPLEYEFYSRHMAPPAVDTVPPPEYTP</sequence>